<keyword evidence="5" id="KW-1185">Reference proteome</keyword>
<gene>
    <name evidence="4" type="ORF">PH586_09725</name>
</gene>
<feature type="domain" description="Autotransporter" evidence="3">
    <location>
        <begin position="2062"/>
        <end position="2342"/>
    </location>
</feature>
<name>A0ABT4XEQ6_9PSED</name>
<dbReference type="InterPro" id="IPR006315">
    <property type="entry name" value="OM_autotransptr_brl_dom"/>
</dbReference>
<dbReference type="InterPro" id="IPR013425">
    <property type="entry name" value="Autotrns_rpt"/>
</dbReference>
<sequence length="2342" mass="229351">MNRIYCSIFNTALGTWVAVPETAKARGKSNGGARTARGARRAPLFACTALVAGMAMAGMASAQTWTGTTDTNWDTATNWTGGTPAAAGTADINAAAGNQPTLGSVTPGLTATNVSAGTLTISAGGELVSTDVNISGAGAIHNAGAISGNVISTGAGTGIDSAGTINGNLSSGGITTISAGSVTGALAVTGGTTTVSGGATVGGDVNVGGGVLTLGAGTNLGPNSNRVVVVQKTNGNARMDLGGNTVAASQIIANIASGTSFTNGTVTVANLAQIGVGTIDAVLAGAGTFRRVALNPGIASTFTAANTYTGATDVQGRLVISSTGSILNTASITIDGAGVLRVDGAGGNAISDSMRITNNGAFEIYGSDETIGSIAGTGNISVASGTNLILSDGTTHSIDGVVSGAGGLTIDKSAGVVTLSGTNAHTGATTLEAGGLTLAGGAAIADTGAVVVNGGTLTLSDSETIGTLSGSGGAIQLGSNTLTVNAISGSADYAGAISGSGGLGKTGAGTLALSGTNTYTGDTTLTAGTVAINNAGALGADSGYLWLAGGTLLATESLTLGKANLITQSGTTSTIAAANGKTLTLTGNVNPIGSNAVLNFGAAGQEGTVVASNMSSATNTARVNVAGGTLRVGAGEFINSGLGFIAGTSVAGAATLDMAGLLVRINNLSGTGTVNSSAGSATLQTLGTSNFGGTIADGAGTSNLDVSSGALTLSGGNTYTGTTLLSGGNLTLTGAGALASTDVTINAGRTLTTQGGAATGLAAATALTNSGVLALTGDEEIGSIAGAGAVTLDAHTLTIGGLNSSTELSGVVSGTGGLIKSGTGQLTLSGANTYVGQTAVTAGTLDVTGSIASTSVVVEDSASLTADGASLSDAASVTLNGTGSLTVNSATETIGSLSAAAGSTVVLNAGLTVGDTADTTVAGAISGIGALTKVGAGTLLLSGGNTYSGGTTISAGTLVANNTSGSATGSGAVTVASGSALGGSGSIAGSVTVADGGRLAAGNSPGNLTLGELLLNNASVLDYELASPSDIAGVDSDLITVTGNLTLDGILNITDLGGFDFAVSSGDTGSYRLFNYGGTLIDNVISFGSGLLAGYNYSIDTATAGAVTLVADFTGLQFWDGNNNIANATVDGGNGTWSAGDTNWTNQSGNTNSNSGELTAIFGGTAGTVEVDGSHTVQGLQFVTDNYLLQDTDNNGALVLADSGADVRADSGVNAVIDVALGGTGSLSKTGAGTITLQGNNTYTGDTIISDGTLQLGDNNRIANTSDLVINGGTFDLNNFNETVANLSGSGGTINIGAGGTGTLTVNQTVDQTYAGNFSGASGRFQDAIIKNGAATLTLTGTNSQTGVGIVQINAGRLAVEGGNAIGDSQMLTGVGEFELLSDETIGFLNMSGGQVLLNDNTLTLGSNSDVSGGTYAAISGTGNIIIDGDALQVFYAASTYTGSTTINSGELRTRNLSALGNNSAVAVNSGGALLLLDDLNIGSLAGDGAVTLTSLFGSHRLTSGADNTSTTFSGVLSGAGGRLNKTGTGTLTLTGSNTYTGGTTISAGVLQGTTASLQGDIINNATLAFDQDASGTFSEVISGSGALSKSGSGTLILSGANSYSGGTTISAGVLQGTTASLQGDIINDATLAFDQDASGTFSEVISGSGALSKSGSGTLILSGANSYSGGTTISAGVLQGTTASLQGDIINNATLAFDQDASGTFSEVISGSGALSKSGSGTLILSGANSYSGGTTVSGGILQGSSTSLQGDIGNNAMINFDQAADGVYAGVMKGSGSLIKSGAGMLTLSGMSSYSGTTIIEGGRLAVNGSIANSATTINAGGTLGGSGIVGSISLNGGVLAPGNSIGTLNVAGDLDFSAGGVFEVEVDAAGNSDRIDVTGSAVLTNGTVLVLPEAGDYKVSTDYTILTAAGGLGGTTFGSVSSNLAFLTPTLSYDANNVLLNLRRNSSDYASVAETANQGSVGTALDTLFGSDSAGADELFNNLNILSAAGASQAYDSLSGVQHTYSNQIALQSLNQFKGLLFDRLQGNSQFLARNGQLMLAYNDNGTVTDVGSQLLGSRPVADRGWWLRGTGSYGEIDGTRNASGAHYNASGTATGIDVNLDDSLTLGAAFGYNTTGAGVDQGDLEVDSYQAAFYGRWLLDDGYYASGIAGFGYHDIDAKRGINVGISSSTAKSDYDAWTGNVAVEAGRTFALNQRTRITPLAGLEYAHINRESFTEHGAGAADLHVSRDQQDSLRSALGARLEHSWTTNNGSRIQPTIELAWLHEFMDNEAGLRAGFAPAPTATFNVSGPELDRDRARIGLGLNMQVNETASLRLGYQGEFASSDQRHDVSATFKMAW</sequence>
<dbReference type="PANTHER" id="PTHR35037">
    <property type="entry name" value="C-TERMINAL REGION OF AIDA-LIKE PROTEIN"/>
    <property type="match status" value="1"/>
</dbReference>
<dbReference type="NCBIfam" id="TIGR02601">
    <property type="entry name" value="autotrns_rpt"/>
    <property type="match status" value="9"/>
</dbReference>
<dbReference type="RefSeq" id="WP_271347570.1">
    <property type="nucleotide sequence ID" value="NZ_JAQJZJ010000004.1"/>
</dbReference>
<dbReference type="Pfam" id="PF13018">
    <property type="entry name" value="ESPR"/>
    <property type="match status" value="1"/>
</dbReference>
<dbReference type="PANTHER" id="PTHR35037:SF3">
    <property type="entry name" value="C-TERMINAL REGION OF AIDA-LIKE PROTEIN"/>
    <property type="match status" value="1"/>
</dbReference>
<dbReference type="InterPro" id="IPR011050">
    <property type="entry name" value="Pectin_lyase_fold/virulence"/>
</dbReference>
<evidence type="ECO:0000259" key="3">
    <source>
        <dbReference type="PROSITE" id="PS51208"/>
    </source>
</evidence>
<dbReference type="InterPro" id="IPR012332">
    <property type="entry name" value="Autotransporter_pectin_lyase_C"/>
</dbReference>
<evidence type="ECO:0000256" key="1">
    <source>
        <dbReference type="ARBA" id="ARBA00022729"/>
    </source>
</evidence>
<dbReference type="InterPro" id="IPR036709">
    <property type="entry name" value="Autotransporte_beta_dom_sf"/>
</dbReference>
<accession>A0ABT4XEQ6</accession>
<dbReference type="EMBL" id="JAQJZJ010000004">
    <property type="protein sequence ID" value="MDA7086656.1"/>
    <property type="molecule type" value="Genomic_DNA"/>
</dbReference>
<evidence type="ECO:0000313" key="5">
    <source>
        <dbReference type="Proteomes" id="UP001212042"/>
    </source>
</evidence>
<proteinExistence type="predicted"/>
<evidence type="ECO:0000313" key="4">
    <source>
        <dbReference type="EMBL" id="MDA7086656.1"/>
    </source>
</evidence>
<dbReference type="Pfam" id="PF03797">
    <property type="entry name" value="Autotransporter"/>
    <property type="match status" value="1"/>
</dbReference>
<dbReference type="Gene3D" id="2.160.20.20">
    <property type="match status" value="5"/>
</dbReference>
<dbReference type="Gene3D" id="2.40.128.130">
    <property type="entry name" value="Autotransporter beta-domain"/>
    <property type="match status" value="1"/>
</dbReference>
<protein>
    <submittedName>
        <fullName evidence="4">Autotransporter domain-containing protein</fullName>
    </submittedName>
</protein>
<dbReference type="InterPro" id="IPR005546">
    <property type="entry name" value="Autotransporte_beta"/>
</dbReference>
<evidence type="ECO:0000256" key="2">
    <source>
        <dbReference type="ARBA" id="ARBA00023026"/>
    </source>
</evidence>
<reference evidence="4 5" key="1">
    <citation type="submission" date="2023-01" db="EMBL/GenBank/DDBJ databases">
        <title>Pseudomonas SA3-5T sp. nov., isolated from tidal flat sediment.</title>
        <authorList>
            <person name="Kim H.S."/>
            <person name="Kim J.-S."/>
            <person name="Suh M.K."/>
            <person name="Eom M.K."/>
            <person name="Lee J.-S."/>
        </authorList>
    </citation>
    <scope>NUCLEOTIDE SEQUENCE [LARGE SCALE GENOMIC DNA]</scope>
    <source>
        <strain evidence="4 5">SA3-5</strain>
    </source>
</reference>
<dbReference type="Proteomes" id="UP001212042">
    <property type="component" value="Unassembled WGS sequence"/>
</dbReference>
<comment type="caution">
    <text evidence="4">The sequence shown here is derived from an EMBL/GenBank/DDBJ whole genome shotgun (WGS) entry which is preliminary data.</text>
</comment>
<dbReference type="SMART" id="SM00869">
    <property type="entry name" value="Autotransporter"/>
    <property type="match status" value="1"/>
</dbReference>
<dbReference type="InterPro" id="IPR024973">
    <property type="entry name" value="ESPR"/>
</dbReference>
<keyword evidence="2" id="KW-0843">Virulence</keyword>
<dbReference type="NCBIfam" id="TIGR01414">
    <property type="entry name" value="autotrans_barl"/>
    <property type="match status" value="1"/>
</dbReference>
<dbReference type="Pfam" id="PF12951">
    <property type="entry name" value="PATR"/>
    <property type="match status" value="14"/>
</dbReference>
<dbReference type="PROSITE" id="PS51208">
    <property type="entry name" value="AUTOTRANSPORTER"/>
    <property type="match status" value="1"/>
</dbReference>
<dbReference type="SUPFAM" id="SSF103515">
    <property type="entry name" value="Autotransporter"/>
    <property type="match status" value="1"/>
</dbReference>
<keyword evidence="1" id="KW-0732">Signal</keyword>
<dbReference type="InterPro" id="IPR051551">
    <property type="entry name" value="Autotransporter_adhesion"/>
</dbReference>
<dbReference type="SUPFAM" id="SSF51126">
    <property type="entry name" value="Pectin lyase-like"/>
    <property type="match status" value="6"/>
</dbReference>
<organism evidence="4 5">
    <name type="scientific">Pseudomonas aestuarii</name>
    <dbReference type="NCBI Taxonomy" id="3018340"/>
    <lineage>
        <taxon>Bacteria</taxon>
        <taxon>Pseudomonadati</taxon>
        <taxon>Pseudomonadota</taxon>
        <taxon>Gammaproteobacteria</taxon>
        <taxon>Pseudomonadales</taxon>
        <taxon>Pseudomonadaceae</taxon>
        <taxon>Pseudomonas</taxon>
    </lineage>
</organism>